<evidence type="ECO:0000313" key="4">
    <source>
        <dbReference type="Proteomes" id="UP000321571"/>
    </source>
</evidence>
<feature type="domain" description="Tyrosine-protein phosphatase" evidence="1">
    <location>
        <begin position="55"/>
        <end position="140"/>
    </location>
</feature>
<evidence type="ECO:0000259" key="2">
    <source>
        <dbReference type="PROSITE" id="PS50056"/>
    </source>
</evidence>
<organism evidence="3 4">
    <name type="scientific">Aeromicrobium terrae</name>
    <dbReference type="NCBI Taxonomy" id="2498846"/>
    <lineage>
        <taxon>Bacteria</taxon>
        <taxon>Bacillati</taxon>
        <taxon>Actinomycetota</taxon>
        <taxon>Actinomycetes</taxon>
        <taxon>Propionibacteriales</taxon>
        <taxon>Nocardioidaceae</taxon>
        <taxon>Aeromicrobium</taxon>
    </lineage>
</organism>
<proteinExistence type="predicted"/>
<comment type="caution">
    <text evidence="3">The sequence shown here is derived from an EMBL/GenBank/DDBJ whole genome shotgun (WGS) entry which is preliminary data.</text>
</comment>
<name>A0A5C8NNV3_9ACTN</name>
<dbReference type="GO" id="GO:0004725">
    <property type="term" value="F:protein tyrosine phosphatase activity"/>
    <property type="evidence" value="ECO:0007669"/>
    <property type="project" value="InterPro"/>
</dbReference>
<dbReference type="PROSITE" id="PS50055">
    <property type="entry name" value="TYR_PHOSPHATASE_PTP"/>
    <property type="match status" value="1"/>
</dbReference>
<dbReference type="InterPro" id="IPR029021">
    <property type="entry name" value="Prot-tyrosine_phosphatase-like"/>
</dbReference>
<dbReference type="Gene3D" id="3.90.190.10">
    <property type="entry name" value="Protein tyrosine phosphatase superfamily"/>
    <property type="match status" value="1"/>
</dbReference>
<dbReference type="OrthoDB" id="2629679at2"/>
<dbReference type="EMBL" id="VDUX01000001">
    <property type="protein sequence ID" value="TXL62856.1"/>
    <property type="molecule type" value="Genomic_DNA"/>
</dbReference>
<evidence type="ECO:0000313" key="3">
    <source>
        <dbReference type="EMBL" id="TXL62856.1"/>
    </source>
</evidence>
<dbReference type="AlphaFoldDB" id="A0A5C8NNV3"/>
<dbReference type="PROSITE" id="PS50056">
    <property type="entry name" value="TYR_PHOSPHATASE_2"/>
    <property type="match status" value="1"/>
</dbReference>
<dbReference type="Pfam" id="PF00102">
    <property type="entry name" value="Y_phosphatase"/>
    <property type="match status" value="1"/>
</dbReference>
<keyword evidence="4" id="KW-1185">Reference proteome</keyword>
<protein>
    <submittedName>
        <fullName evidence="3">Protein phosphatase</fullName>
    </submittedName>
</protein>
<reference evidence="3 4" key="1">
    <citation type="submission" date="2019-06" db="EMBL/GenBank/DDBJ databases">
        <title>Aeromicrobium sp. nov., isolated from a maize field.</title>
        <authorList>
            <person name="Lin S.-Y."/>
            <person name="Tsai C.-F."/>
            <person name="Young C.-C."/>
        </authorList>
    </citation>
    <scope>NUCLEOTIDE SEQUENCE [LARGE SCALE GENOMIC DNA]</scope>
    <source>
        <strain evidence="3 4">CC-CFT486</strain>
    </source>
</reference>
<sequence length="140" mass="15473">MPTWTADVPGVVVLPGGTAVRGHGRRHGAPTGPAADITVHLLTRRPEGSRTSDLWVDWPDFRAPRSTQDAVQTLRDVLERSATERVLLQCHGGVGRTGTAIAALALLDGLDEDPVRWVRSAYHPRAVETVFQRRWLRKVR</sequence>
<dbReference type="RefSeq" id="WP_147682941.1">
    <property type="nucleotide sequence ID" value="NZ_VDUX01000001.1"/>
</dbReference>
<gene>
    <name evidence="3" type="ORF">FHP06_01005</name>
</gene>
<accession>A0A5C8NNV3</accession>
<dbReference type="InterPro" id="IPR000387">
    <property type="entry name" value="Tyr_Pase_dom"/>
</dbReference>
<dbReference type="InterPro" id="IPR000242">
    <property type="entry name" value="PTP_cat"/>
</dbReference>
<evidence type="ECO:0000259" key="1">
    <source>
        <dbReference type="PROSITE" id="PS50055"/>
    </source>
</evidence>
<dbReference type="SUPFAM" id="SSF52799">
    <property type="entry name" value="(Phosphotyrosine protein) phosphatases II"/>
    <property type="match status" value="1"/>
</dbReference>
<dbReference type="Proteomes" id="UP000321571">
    <property type="component" value="Unassembled WGS sequence"/>
</dbReference>
<feature type="domain" description="Tyrosine specific protein phosphatases" evidence="2">
    <location>
        <begin position="68"/>
        <end position="134"/>
    </location>
</feature>